<accession>A0A7S3ZYG8</accession>
<dbReference type="EMBL" id="HBIW01015600">
    <property type="protein sequence ID" value="CAE0698017.1"/>
    <property type="molecule type" value="Transcribed_RNA"/>
</dbReference>
<gene>
    <name evidence="1" type="ORF">PCAL00307_LOCUS13453</name>
</gene>
<name>A0A7S3ZYG8_9STRA</name>
<evidence type="ECO:0000313" key="1">
    <source>
        <dbReference type="EMBL" id="CAE0698017.1"/>
    </source>
</evidence>
<organism evidence="1">
    <name type="scientific">Pelagomonas calceolata</name>
    <dbReference type="NCBI Taxonomy" id="35677"/>
    <lineage>
        <taxon>Eukaryota</taxon>
        <taxon>Sar</taxon>
        <taxon>Stramenopiles</taxon>
        <taxon>Ochrophyta</taxon>
        <taxon>Pelagophyceae</taxon>
        <taxon>Pelagomonadales</taxon>
        <taxon>Pelagomonadaceae</taxon>
        <taxon>Pelagomonas</taxon>
    </lineage>
</organism>
<proteinExistence type="predicted"/>
<sequence>MMKLLALLATATALKQQPKALAVRGGGIDKAGVVKAVNVAWGLYAAQMLLVPSKIQNDHFEEKATKMTDFAWRGHGVSVAAGMWALTKLDTEDAFKMAMAWVAGIAIACPYNAKFDLFGTYKQKYPMHYVPEILMPGLLAAGFIANRAE</sequence>
<reference evidence="1" key="1">
    <citation type="submission" date="2021-01" db="EMBL/GenBank/DDBJ databases">
        <authorList>
            <person name="Corre E."/>
            <person name="Pelletier E."/>
            <person name="Niang G."/>
            <person name="Scheremetjew M."/>
            <person name="Finn R."/>
            <person name="Kale V."/>
            <person name="Holt S."/>
            <person name="Cochrane G."/>
            <person name="Meng A."/>
            <person name="Brown T."/>
            <person name="Cohen L."/>
        </authorList>
    </citation>
    <scope>NUCLEOTIDE SEQUENCE</scope>
    <source>
        <strain evidence="1">CCMP1756</strain>
    </source>
</reference>
<protein>
    <submittedName>
        <fullName evidence="1">Uncharacterized protein</fullName>
    </submittedName>
</protein>
<dbReference type="AlphaFoldDB" id="A0A7S3ZYG8"/>